<evidence type="ECO:0000313" key="2">
    <source>
        <dbReference type="Proteomes" id="UP000237000"/>
    </source>
</evidence>
<sequence>MHLPHRRTILSDSTNTLTIETSVPFTAHKIDEPRAPSSHLLSRHGIDVPYRDCRCHGFDLVAIYADNSMSMAEWRATKSPASYKHGDYVPREVA</sequence>
<dbReference type="Proteomes" id="UP000237000">
    <property type="component" value="Unassembled WGS sequence"/>
</dbReference>
<keyword evidence="2" id="KW-1185">Reference proteome</keyword>
<dbReference type="AlphaFoldDB" id="A0A2P5FIE8"/>
<name>A0A2P5FIE8_TREOI</name>
<accession>A0A2P5FIE8</accession>
<evidence type="ECO:0000313" key="1">
    <source>
        <dbReference type="EMBL" id="PON97537.1"/>
    </source>
</evidence>
<dbReference type="InParanoid" id="A0A2P5FIE8"/>
<organism evidence="1 2">
    <name type="scientific">Trema orientale</name>
    <name type="common">Charcoal tree</name>
    <name type="synonym">Celtis orientalis</name>
    <dbReference type="NCBI Taxonomy" id="63057"/>
    <lineage>
        <taxon>Eukaryota</taxon>
        <taxon>Viridiplantae</taxon>
        <taxon>Streptophyta</taxon>
        <taxon>Embryophyta</taxon>
        <taxon>Tracheophyta</taxon>
        <taxon>Spermatophyta</taxon>
        <taxon>Magnoliopsida</taxon>
        <taxon>eudicotyledons</taxon>
        <taxon>Gunneridae</taxon>
        <taxon>Pentapetalae</taxon>
        <taxon>rosids</taxon>
        <taxon>fabids</taxon>
        <taxon>Rosales</taxon>
        <taxon>Cannabaceae</taxon>
        <taxon>Trema</taxon>
    </lineage>
</organism>
<reference evidence="2" key="1">
    <citation type="submission" date="2016-06" db="EMBL/GenBank/DDBJ databases">
        <title>Parallel loss of symbiosis genes in relatives of nitrogen-fixing non-legume Parasponia.</title>
        <authorList>
            <person name="Van Velzen R."/>
            <person name="Holmer R."/>
            <person name="Bu F."/>
            <person name="Rutten L."/>
            <person name="Van Zeijl A."/>
            <person name="Liu W."/>
            <person name="Santuari L."/>
            <person name="Cao Q."/>
            <person name="Sharma T."/>
            <person name="Shen D."/>
            <person name="Roswanjaya Y."/>
            <person name="Wardhani T."/>
            <person name="Kalhor M.S."/>
            <person name="Jansen J."/>
            <person name="Van den Hoogen J."/>
            <person name="Gungor B."/>
            <person name="Hartog M."/>
            <person name="Hontelez J."/>
            <person name="Verver J."/>
            <person name="Yang W.-C."/>
            <person name="Schijlen E."/>
            <person name="Repin R."/>
            <person name="Schilthuizen M."/>
            <person name="Schranz E."/>
            <person name="Heidstra R."/>
            <person name="Miyata K."/>
            <person name="Fedorova E."/>
            <person name="Kohlen W."/>
            <person name="Bisseling T."/>
            <person name="Smit S."/>
            <person name="Geurts R."/>
        </authorList>
    </citation>
    <scope>NUCLEOTIDE SEQUENCE [LARGE SCALE GENOMIC DNA]</scope>
    <source>
        <strain evidence="2">cv. RG33-2</strain>
    </source>
</reference>
<proteinExistence type="predicted"/>
<dbReference type="EMBL" id="JXTC01000031">
    <property type="protein sequence ID" value="PON97537.1"/>
    <property type="molecule type" value="Genomic_DNA"/>
</dbReference>
<comment type="caution">
    <text evidence="1">The sequence shown here is derived from an EMBL/GenBank/DDBJ whole genome shotgun (WGS) entry which is preliminary data.</text>
</comment>
<gene>
    <name evidence="1" type="ORF">TorRG33x02_067390</name>
</gene>
<protein>
    <submittedName>
        <fullName evidence="1">Uncharacterized protein</fullName>
    </submittedName>
</protein>